<dbReference type="AlphaFoldDB" id="L8GL29"/>
<organism evidence="3 4">
    <name type="scientific">Acanthamoeba castellanii (strain ATCC 30010 / Neff)</name>
    <dbReference type="NCBI Taxonomy" id="1257118"/>
    <lineage>
        <taxon>Eukaryota</taxon>
        <taxon>Amoebozoa</taxon>
        <taxon>Discosea</taxon>
        <taxon>Longamoebia</taxon>
        <taxon>Centramoebida</taxon>
        <taxon>Acanthamoebidae</taxon>
        <taxon>Acanthamoeba</taxon>
    </lineage>
</organism>
<evidence type="ECO:0000256" key="1">
    <source>
        <dbReference type="SAM" id="MobiDB-lite"/>
    </source>
</evidence>
<reference evidence="3 4" key="1">
    <citation type="journal article" date="2013" name="Genome Biol.">
        <title>Genome of Acanthamoeba castellanii highlights extensive lateral gene transfer and early evolution of tyrosine kinase signaling.</title>
        <authorList>
            <person name="Clarke M."/>
            <person name="Lohan A.J."/>
            <person name="Liu B."/>
            <person name="Lagkouvardos I."/>
            <person name="Roy S."/>
            <person name="Zafar N."/>
            <person name="Bertelli C."/>
            <person name="Schilde C."/>
            <person name="Kianianmomeni A."/>
            <person name="Burglin T.R."/>
            <person name="Frech C."/>
            <person name="Turcotte B."/>
            <person name="Kopec K.O."/>
            <person name="Synnott J.M."/>
            <person name="Choo C."/>
            <person name="Paponov I."/>
            <person name="Finkler A."/>
            <person name="Soon Heng Tan C."/>
            <person name="Hutchins A.P."/>
            <person name="Weinmeier T."/>
            <person name="Rattei T."/>
            <person name="Chu J.S."/>
            <person name="Gimenez G."/>
            <person name="Irimia M."/>
            <person name="Rigden D.J."/>
            <person name="Fitzpatrick D.A."/>
            <person name="Lorenzo-Morales J."/>
            <person name="Bateman A."/>
            <person name="Chiu C.H."/>
            <person name="Tang P."/>
            <person name="Hegemann P."/>
            <person name="Fromm H."/>
            <person name="Raoult D."/>
            <person name="Greub G."/>
            <person name="Miranda-Saavedra D."/>
            <person name="Chen N."/>
            <person name="Nash P."/>
            <person name="Ginger M.L."/>
            <person name="Horn M."/>
            <person name="Schaap P."/>
            <person name="Caler L."/>
            <person name="Loftus B."/>
        </authorList>
    </citation>
    <scope>NUCLEOTIDE SEQUENCE [LARGE SCALE GENOMIC DNA]</scope>
    <source>
        <strain evidence="3 4">Neff</strain>
    </source>
</reference>
<dbReference type="EMBL" id="KB008093">
    <property type="protein sequence ID" value="ELR13534.1"/>
    <property type="molecule type" value="Genomic_DNA"/>
</dbReference>
<dbReference type="RefSeq" id="XP_004335547.1">
    <property type="nucleotide sequence ID" value="XM_004335499.1"/>
</dbReference>
<feature type="compositionally biased region" description="Low complexity" evidence="1">
    <location>
        <begin position="242"/>
        <end position="256"/>
    </location>
</feature>
<dbReference type="InterPro" id="IPR051092">
    <property type="entry name" value="FYVE_RhoGEF_PH"/>
</dbReference>
<feature type="compositionally biased region" description="Low complexity" evidence="1">
    <location>
        <begin position="332"/>
        <end position="342"/>
    </location>
</feature>
<evidence type="ECO:0000313" key="4">
    <source>
        <dbReference type="Proteomes" id="UP000011083"/>
    </source>
</evidence>
<dbReference type="Proteomes" id="UP000011083">
    <property type="component" value="Unassembled WGS sequence"/>
</dbReference>
<feature type="region of interest" description="Disordered" evidence="1">
    <location>
        <begin position="219"/>
        <end position="441"/>
    </location>
</feature>
<dbReference type="InterPro" id="IPR011993">
    <property type="entry name" value="PH-like_dom_sf"/>
</dbReference>
<dbReference type="VEuPathDB" id="AmoebaDB:ACA1_247610"/>
<dbReference type="PROSITE" id="PS50003">
    <property type="entry name" value="PH_DOMAIN"/>
    <property type="match status" value="1"/>
</dbReference>
<feature type="compositionally biased region" description="Low complexity" evidence="1">
    <location>
        <begin position="275"/>
        <end position="285"/>
    </location>
</feature>
<feature type="compositionally biased region" description="Polar residues" evidence="1">
    <location>
        <begin position="427"/>
        <end position="440"/>
    </location>
</feature>
<feature type="domain" description="PH" evidence="2">
    <location>
        <begin position="80"/>
        <end position="188"/>
    </location>
</feature>
<dbReference type="InterPro" id="IPR001849">
    <property type="entry name" value="PH_domain"/>
</dbReference>
<gene>
    <name evidence="3" type="ORF">ACA1_247610</name>
</gene>
<dbReference type="PANTHER" id="PTHR12673:SF159">
    <property type="entry name" value="LD03170P"/>
    <property type="match status" value="1"/>
</dbReference>
<feature type="compositionally biased region" description="Basic and acidic residues" evidence="1">
    <location>
        <begin position="492"/>
        <end position="501"/>
    </location>
</feature>
<feature type="compositionally biased region" description="Pro residues" evidence="1">
    <location>
        <begin position="377"/>
        <end position="388"/>
    </location>
</feature>
<accession>L8GL29</accession>
<feature type="compositionally biased region" description="Pro residues" evidence="1">
    <location>
        <begin position="349"/>
        <end position="363"/>
    </location>
</feature>
<protein>
    <submittedName>
        <fullName evidence="3">FYVEtype Zn finger-containing protein</fullName>
    </submittedName>
</protein>
<dbReference type="GO" id="GO:0005737">
    <property type="term" value="C:cytoplasm"/>
    <property type="evidence" value="ECO:0007669"/>
    <property type="project" value="TreeGrafter"/>
</dbReference>
<dbReference type="OrthoDB" id="660555at2759"/>
<sequence length="501" mass="54997">MQICSGFPEAKGLSLSSYLIMPDLLRHTDETHPDHQNLSQAHVADYVNNSMQMALTNSVILRIQRHLGADITQLLDSSCVFKKEGKFRRIKGQGPKVTDRLQMFLFNDLLLVAEKSFGHIRSYKWKVNIPMKGLWLQDIPDNSLPDLPKMYKNLFYIVGPKKAWIFFPKKGTLQEKSNWMRDLQQCIDDYIAKHPEAQGVRNEFKLPFISTSASTITIRRKGRTAAGEPSEQPTTQRSFLGSPPLLSSMMSLSLSPSPSPTRASRSYSDLPPPGKLSTSPPTTSTVGGGAKGSTLRRPRPAPLIITDPQAIFSADNSPPSPPTLKREAAPVTTTSSPSLLSLAMRTASPPSPSPLMPSPPPLSPTGGGSSRERSAPTVPPRPEKPQQPSPTLSSSSLGITTRASPAVPQNVFATRQPTSPLPPSRPSVETQSPSSTSNWDATLKEDRPLCSNRHFCTLKDPQHWVEYKHWVDGGGKLYGSNTLDLRSRVRSPHQEPKKGNP</sequence>
<dbReference type="KEGG" id="acan:ACA1_247610"/>
<dbReference type="InterPro" id="IPR035899">
    <property type="entry name" value="DBL_dom_sf"/>
</dbReference>
<dbReference type="SUPFAM" id="SSF50729">
    <property type="entry name" value="PH domain-like"/>
    <property type="match status" value="1"/>
</dbReference>
<dbReference type="Gene3D" id="1.20.900.10">
    <property type="entry name" value="Dbl homology (DH) domain"/>
    <property type="match status" value="1"/>
</dbReference>
<evidence type="ECO:0000313" key="3">
    <source>
        <dbReference type="EMBL" id="ELR13534.1"/>
    </source>
</evidence>
<dbReference type="GO" id="GO:0005085">
    <property type="term" value="F:guanyl-nucleotide exchange factor activity"/>
    <property type="evidence" value="ECO:0007669"/>
    <property type="project" value="TreeGrafter"/>
</dbReference>
<name>L8GL29_ACACF</name>
<evidence type="ECO:0000259" key="2">
    <source>
        <dbReference type="PROSITE" id="PS50003"/>
    </source>
</evidence>
<feature type="region of interest" description="Disordered" evidence="1">
    <location>
        <begin position="481"/>
        <end position="501"/>
    </location>
</feature>
<dbReference type="Gene3D" id="2.30.29.30">
    <property type="entry name" value="Pleckstrin-homology domain (PH domain)/Phosphotyrosine-binding domain (PTB)"/>
    <property type="match status" value="1"/>
</dbReference>
<keyword evidence="4" id="KW-1185">Reference proteome</keyword>
<dbReference type="GeneID" id="14913879"/>
<dbReference type="SMART" id="SM00233">
    <property type="entry name" value="PH"/>
    <property type="match status" value="1"/>
</dbReference>
<dbReference type="SUPFAM" id="SSF48065">
    <property type="entry name" value="DBL homology domain (DH-domain)"/>
    <property type="match status" value="1"/>
</dbReference>
<dbReference type="PANTHER" id="PTHR12673">
    <property type="entry name" value="FACIOGENITAL DYSPLASIA PROTEIN"/>
    <property type="match status" value="1"/>
</dbReference>
<proteinExistence type="predicted"/>